<dbReference type="Proteomes" id="UP001611263">
    <property type="component" value="Unassembled WGS sequence"/>
</dbReference>
<feature type="transmembrane region" description="Helical" evidence="1">
    <location>
        <begin position="331"/>
        <end position="357"/>
    </location>
</feature>
<feature type="transmembrane region" description="Helical" evidence="1">
    <location>
        <begin position="404"/>
        <end position="423"/>
    </location>
</feature>
<dbReference type="EMBL" id="JBIRUQ010000003">
    <property type="protein sequence ID" value="MFI1462079.1"/>
    <property type="molecule type" value="Genomic_DNA"/>
</dbReference>
<evidence type="ECO:0008006" key="4">
    <source>
        <dbReference type="Google" id="ProtNLM"/>
    </source>
</evidence>
<feature type="transmembrane region" description="Helical" evidence="1">
    <location>
        <begin position="308"/>
        <end position="324"/>
    </location>
</feature>
<protein>
    <recommendedName>
        <fullName evidence="4">ABC transporter permease</fullName>
    </recommendedName>
</protein>
<accession>A0ABW7TR60</accession>
<name>A0ABW7TR60_9NOCA</name>
<keyword evidence="1" id="KW-0812">Transmembrane</keyword>
<dbReference type="GeneID" id="93509031"/>
<keyword evidence="1" id="KW-1133">Transmembrane helix</keyword>
<feature type="transmembrane region" description="Helical" evidence="1">
    <location>
        <begin position="20"/>
        <end position="41"/>
    </location>
</feature>
<comment type="caution">
    <text evidence="2">The sequence shown here is derived from an EMBL/GenBank/DDBJ whole genome shotgun (WGS) entry which is preliminary data.</text>
</comment>
<feature type="transmembrane region" description="Helical" evidence="1">
    <location>
        <begin position="106"/>
        <end position="128"/>
    </location>
</feature>
<feature type="transmembrane region" description="Helical" evidence="1">
    <location>
        <begin position="252"/>
        <end position="269"/>
    </location>
</feature>
<feature type="transmembrane region" description="Helical" evidence="1">
    <location>
        <begin position="183"/>
        <end position="201"/>
    </location>
</feature>
<evidence type="ECO:0000256" key="1">
    <source>
        <dbReference type="SAM" id="Phobius"/>
    </source>
</evidence>
<reference evidence="2 3" key="1">
    <citation type="submission" date="2024-10" db="EMBL/GenBank/DDBJ databases">
        <title>The Natural Products Discovery Center: Release of the First 8490 Sequenced Strains for Exploring Actinobacteria Biosynthetic Diversity.</title>
        <authorList>
            <person name="Kalkreuter E."/>
            <person name="Kautsar S.A."/>
            <person name="Yang D."/>
            <person name="Bader C.D."/>
            <person name="Teijaro C.N."/>
            <person name="Fluegel L."/>
            <person name="Davis C.M."/>
            <person name="Simpson J.R."/>
            <person name="Lauterbach L."/>
            <person name="Steele A.D."/>
            <person name="Gui C."/>
            <person name="Meng S."/>
            <person name="Li G."/>
            <person name="Viehrig K."/>
            <person name="Ye F."/>
            <person name="Su P."/>
            <person name="Kiefer A.F."/>
            <person name="Nichols A."/>
            <person name="Cepeda A.J."/>
            <person name="Yan W."/>
            <person name="Fan B."/>
            <person name="Jiang Y."/>
            <person name="Adhikari A."/>
            <person name="Zheng C.-J."/>
            <person name="Schuster L."/>
            <person name="Cowan T.M."/>
            <person name="Smanski M.J."/>
            <person name="Chevrette M.G."/>
            <person name="De Carvalho L.P.S."/>
            <person name="Shen B."/>
        </authorList>
    </citation>
    <scope>NUCLEOTIDE SEQUENCE [LARGE SCALE GENOMIC DNA]</scope>
    <source>
        <strain evidence="2 3">NPDC020568</strain>
    </source>
</reference>
<feature type="transmembrane region" description="Helical" evidence="1">
    <location>
        <begin position="65"/>
        <end position="86"/>
    </location>
</feature>
<organism evidence="2 3">
    <name type="scientific">Nocardia carnea</name>
    <dbReference type="NCBI Taxonomy" id="37328"/>
    <lineage>
        <taxon>Bacteria</taxon>
        <taxon>Bacillati</taxon>
        <taxon>Actinomycetota</taxon>
        <taxon>Actinomycetes</taxon>
        <taxon>Mycobacteriales</taxon>
        <taxon>Nocardiaceae</taxon>
        <taxon>Nocardia</taxon>
    </lineage>
</organism>
<feature type="transmembrane region" description="Helical" evidence="1">
    <location>
        <begin position="369"/>
        <end position="392"/>
    </location>
</feature>
<evidence type="ECO:0000313" key="2">
    <source>
        <dbReference type="EMBL" id="MFI1462079.1"/>
    </source>
</evidence>
<feature type="transmembrane region" description="Helical" evidence="1">
    <location>
        <begin position="221"/>
        <end position="240"/>
    </location>
</feature>
<feature type="transmembrane region" description="Helical" evidence="1">
    <location>
        <begin position="565"/>
        <end position="591"/>
    </location>
</feature>
<gene>
    <name evidence="2" type="ORF">ACH4WX_15310</name>
</gene>
<dbReference type="RefSeq" id="WP_033243068.1">
    <property type="nucleotide sequence ID" value="NZ_JBIRUQ010000003.1"/>
</dbReference>
<evidence type="ECO:0000313" key="3">
    <source>
        <dbReference type="Proteomes" id="UP001611263"/>
    </source>
</evidence>
<keyword evidence="1" id="KW-0472">Membrane</keyword>
<feature type="transmembrane region" description="Helical" evidence="1">
    <location>
        <begin position="143"/>
        <end position="163"/>
    </location>
</feature>
<sequence length="612" mass="65564">MIGRSLAQGSAGGGAALDQVAIMTGSAGVIALGLMWVGYLHRTRRITWLQRVADRLGSWFDQPGWVALPLAMFLATILTALLGFIWDVSLHIGNGRDEGPLANPAHYFILAGLFFLFTAGMAAIVLPLDEKPGPAAVRITRTWYAPVGGILLAGAGLYALIGFPLDDLWHRIFGQDVTLWGPTHLMLIGGAGLSLMGVLLLEFEGRRSRPSPQEPRPRRMWWMRAFAFGGLLIGLSVFQVEYDFGVEQFRLVLQPMLMVAAATVALIAARMTLGTGAALVVACFAAVVRLVVAWLVGGPIIDAPRNVFPLYLGIAVVVEILCLLPAARRRILWGALTGLVAATLGIWLESLWVAAVFVDPWPTAMWPELLLMTIPTGIAGGVVGAMLATVLLGEPLPRPAVRRTLVTAAVAVVAAVTANGLMIDIPQDARATVQLREAPADGGRMVHADIRITPDDLAGADPEWVQILAWQGGVGSDSPGRGLVVDQLRRVGEGHYVTTEAVPVHGTWKTILRVQDGRTQTALPIFMAADPGIGAEEVPALDEFTRPFVAEITVLQRERSFDHPAWLFTAASLIVLLCSLALIAALSWGAARINDRYPRSSGVRAPEQAPVS</sequence>
<feature type="transmembrane region" description="Helical" evidence="1">
    <location>
        <begin position="276"/>
        <end position="296"/>
    </location>
</feature>
<proteinExistence type="predicted"/>
<keyword evidence="3" id="KW-1185">Reference proteome</keyword>